<keyword evidence="1" id="KW-0472">Membrane</keyword>
<feature type="transmembrane region" description="Helical" evidence="1">
    <location>
        <begin position="87"/>
        <end position="106"/>
    </location>
</feature>
<reference evidence="2" key="1">
    <citation type="submission" date="2021-11" db="EMBL/GenBank/DDBJ databases">
        <title>Streptomyces corallinus and Kineosporia corallina sp. nov., two new coral-derived marine actinobacteria.</title>
        <authorList>
            <person name="Buangrab K."/>
            <person name="Sutthacheep M."/>
            <person name="Yeemin T."/>
            <person name="Harunari E."/>
            <person name="Igarashi Y."/>
            <person name="Sripreechasak P."/>
            <person name="Kanchanasin P."/>
            <person name="Tanasupawat S."/>
            <person name="Phongsopitanun W."/>
        </authorList>
    </citation>
    <scope>NUCLEOTIDE SEQUENCE</scope>
    <source>
        <strain evidence="2">JCM 31032</strain>
    </source>
</reference>
<evidence type="ECO:0000256" key="1">
    <source>
        <dbReference type="SAM" id="Phobius"/>
    </source>
</evidence>
<feature type="transmembrane region" description="Helical" evidence="1">
    <location>
        <begin position="118"/>
        <end position="134"/>
    </location>
</feature>
<feature type="transmembrane region" description="Helical" evidence="1">
    <location>
        <begin position="57"/>
        <end position="80"/>
    </location>
</feature>
<evidence type="ECO:0000313" key="3">
    <source>
        <dbReference type="Proteomes" id="UP001138997"/>
    </source>
</evidence>
<sequence length="429" mass="46111">MTDPLGTAGPTAPIPRPTVIADEFLRGLRIAAMSVTSVVLIFIHLPVALQFTDAYRWPAADLGALVAMLAVVAVAAVFVALDRPWSWLRWVLLAVVFVACVGGTVAVEPEYLIDTPHWSWEMFGWFAVLLLLDLRLRWFFGALLGQYAVTAALILGQDAAHAPMLVEFGVTGLLAGAWQSTVALFSIALRRSAEVALRTAVEEEQLRTFERVAEQLHRDRQARYADLAVTTAPLLAGLASGQLNPADSGVQRACSVEASRMRRLFAESDDVADPLEHEIHACVDVAERRGTAVQMSTRGSLPALPLPVRRALTEPVIAALAGARSAARVTVTGQTSAALEQGVGMQDSVTLSVVTDGAQDGAVEVPEGEQILPGAGGGIGRAGGRVRVSRLRSGDRLWVEVTWQAQPAQPIRTVRAMDDRTNRQRTVRV</sequence>
<dbReference type="AlphaFoldDB" id="A0A9X1T0Z5"/>
<feature type="transmembrane region" description="Helical" evidence="1">
    <location>
        <begin position="168"/>
        <end position="189"/>
    </location>
</feature>
<gene>
    <name evidence="2" type="ORF">LR394_20630</name>
</gene>
<evidence type="ECO:0000313" key="2">
    <source>
        <dbReference type="EMBL" id="MCD5313318.1"/>
    </source>
</evidence>
<dbReference type="RefSeq" id="WP_231444398.1">
    <property type="nucleotide sequence ID" value="NZ_JAJOMB010000011.1"/>
</dbReference>
<dbReference type="Proteomes" id="UP001138997">
    <property type="component" value="Unassembled WGS sequence"/>
</dbReference>
<organism evidence="2 3">
    <name type="scientific">Kineosporia babensis</name>
    <dbReference type="NCBI Taxonomy" id="499548"/>
    <lineage>
        <taxon>Bacteria</taxon>
        <taxon>Bacillati</taxon>
        <taxon>Actinomycetota</taxon>
        <taxon>Actinomycetes</taxon>
        <taxon>Kineosporiales</taxon>
        <taxon>Kineosporiaceae</taxon>
        <taxon>Kineosporia</taxon>
    </lineage>
</organism>
<protein>
    <submittedName>
        <fullName evidence="2">Uncharacterized protein</fullName>
    </submittedName>
</protein>
<proteinExistence type="predicted"/>
<name>A0A9X1T0Z5_9ACTN</name>
<keyword evidence="1" id="KW-0812">Transmembrane</keyword>
<dbReference type="EMBL" id="JAJOMB010000011">
    <property type="protein sequence ID" value="MCD5313318.1"/>
    <property type="molecule type" value="Genomic_DNA"/>
</dbReference>
<keyword evidence="1" id="KW-1133">Transmembrane helix</keyword>
<accession>A0A9X1T0Z5</accession>
<comment type="caution">
    <text evidence="2">The sequence shown here is derived from an EMBL/GenBank/DDBJ whole genome shotgun (WGS) entry which is preliminary data.</text>
</comment>
<keyword evidence="3" id="KW-1185">Reference proteome</keyword>
<feature type="transmembrane region" description="Helical" evidence="1">
    <location>
        <begin position="30"/>
        <end position="51"/>
    </location>
</feature>